<evidence type="ECO:0000313" key="3">
    <source>
        <dbReference type="Proteomes" id="UP000178155"/>
    </source>
</evidence>
<feature type="region of interest" description="Disordered" evidence="1">
    <location>
        <begin position="1"/>
        <end position="49"/>
    </location>
</feature>
<organism evidence="2 3">
    <name type="scientific">Candidatus Yanofskybacteria bacterium RIFCSPLOWO2_02_FULL_47_9b</name>
    <dbReference type="NCBI Taxonomy" id="1802708"/>
    <lineage>
        <taxon>Bacteria</taxon>
        <taxon>Candidatus Yanofskyibacteriota</taxon>
    </lineage>
</organism>
<proteinExistence type="predicted"/>
<feature type="compositionally biased region" description="Basic and acidic residues" evidence="1">
    <location>
        <begin position="16"/>
        <end position="26"/>
    </location>
</feature>
<protein>
    <submittedName>
        <fullName evidence="2">Uncharacterized protein</fullName>
    </submittedName>
</protein>
<dbReference type="Proteomes" id="UP000178155">
    <property type="component" value="Unassembled WGS sequence"/>
</dbReference>
<sequence>METQEKLFETAPLEPEVPKHNPDPETLRTSPALPTRIPKPEPVPPAEFSEEFGDVFENGHLKEEPIRQIALNQQAERDHDLRGTRNYHEYCEGLHNGKKVAAMAMHMGRCTKCQATRDSVLVIH</sequence>
<comment type="caution">
    <text evidence="2">The sequence shown here is derived from an EMBL/GenBank/DDBJ whole genome shotgun (WGS) entry which is preliminary data.</text>
</comment>
<reference evidence="2 3" key="1">
    <citation type="journal article" date="2016" name="Nat. Commun.">
        <title>Thousands of microbial genomes shed light on interconnected biogeochemical processes in an aquifer system.</title>
        <authorList>
            <person name="Anantharaman K."/>
            <person name="Brown C.T."/>
            <person name="Hug L.A."/>
            <person name="Sharon I."/>
            <person name="Castelle C.J."/>
            <person name="Probst A.J."/>
            <person name="Thomas B.C."/>
            <person name="Singh A."/>
            <person name="Wilkins M.J."/>
            <person name="Karaoz U."/>
            <person name="Brodie E.L."/>
            <person name="Williams K.H."/>
            <person name="Hubbard S.S."/>
            <person name="Banfield J.F."/>
        </authorList>
    </citation>
    <scope>NUCLEOTIDE SEQUENCE [LARGE SCALE GENOMIC DNA]</scope>
</reference>
<evidence type="ECO:0000313" key="2">
    <source>
        <dbReference type="EMBL" id="OGN34560.1"/>
    </source>
</evidence>
<gene>
    <name evidence="2" type="ORF">A3I39_00585</name>
</gene>
<name>A0A1F8HBJ1_9BACT</name>
<accession>A0A1F8HBJ1</accession>
<evidence type="ECO:0000256" key="1">
    <source>
        <dbReference type="SAM" id="MobiDB-lite"/>
    </source>
</evidence>
<dbReference type="AlphaFoldDB" id="A0A1F8HBJ1"/>
<dbReference type="EMBL" id="MGKW01000006">
    <property type="protein sequence ID" value="OGN34560.1"/>
    <property type="molecule type" value="Genomic_DNA"/>
</dbReference>